<gene>
    <name evidence="2" type="ORF">HYX28_05220</name>
</gene>
<evidence type="ECO:0000259" key="1">
    <source>
        <dbReference type="Pfam" id="PF03544"/>
    </source>
</evidence>
<dbReference type="InterPro" id="IPR037682">
    <property type="entry name" value="TonB_C"/>
</dbReference>
<dbReference type="Gene3D" id="3.30.1150.10">
    <property type="match status" value="1"/>
</dbReference>
<sequence>MNIEPRDFTIEKLTCLIGHLKKRNPAWNDVAVLFFSSEEAADNFNPDINYTPGILWNAWARHQHASYLLEPDKKEYLYISPFGFKVVDFSLDTKIDLPVATRPKCRLETAGRCLMAVLGEIKRYPESALKHATVGRVTLSAVIERDGSTSHVTVKDADVRPIERKELLTSAAMQNLKTWQFDASDQESPIQIDYSYVIDTGPLARTQYSGQVTMIPKLPYYVEIRVKAPK</sequence>
<dbReference type="SUPFAM" id="SSF74653">
    <property type="entry name" value="TolA/TonB C-terminal domain"/>
    <property type="match status" value="1"/>
</dbReference>
<evidence type="ECO:0000313" key="3">
    <source>
        <dbReference type="Proteomes" id="UP000779809"/>
    </source>
</evidence>
<protein>
    <submittedName>
        <fullName evidence="2">Energy transducer TonB</fullName>
    </submittedName>
</protein>
<dbReference type="GO" id="GO:0055085">
    <property type="term" value="P:transmembrane transport"/>
    <property type="evidence" value="ECO:0007669"/>
    <property type="project" value="InterPro"/>
</dbReference>
<dbReference type="Pfam" id="PF03544">
    <property type="entry name" value="TonB_C"/>
    <property type="match status" value="1"/>
</dbReference>
<reference evidence="2" key="1">
    <citation type="submission" date="2020-07" db="EMBL/GenBank/DDBJ databases">
        <title>Huge and variable diversity of episymbiotic CPR bacteria and DPANN archaea in groundwater ecosystems.</title>
        <authorList>
            <person name="He C.Y."/>
            <person name="Keren R."/>
            <person name="Whittaker M."/>
            <person name="Farag I.F."/>
            <person name="Doudna J."/>
            <person name="Cate J.H.D."/>
            <person name="Banfield J.F."/>
        </authorList>
    </citation>
    <scope>NUCLEOTIDE SEQUENCE</scope>
    <source>
        <strain evidence="2">NC_groundwater_580_Pr5_B-0.1um_64_19</strain>
    </source>
</reference>
<proteinExistence type="predicted"/>
<evidence type="ECO:0000313" key="2">
    <source>
        <dbReference type="EMBL" id="MBI2678160.1"/>
    </source>
</evidence>
<accession>A0A932EQT4</accession>
<name>A0A932EQT4_9BACT</name>
<dbReference type="EMBL" id="JACPNR010000006">
    <property type="protein sequence ID" value="MBI2678160.1"/>
    <property type="molecule type" value="Genomic_DNA"/>
</dbReference>
<organism evidence="2 3">
    <name type="scientific">Candidatus Korobacter versatilis</name>
    <dbReference type="NCBI Taxonomy" id="658062"/>
    <lineage>
        <taxon>Bacteria</taxon>
        <taxon>Pseudomonadati</taxon>
        <taxon>Acidobacteriota</taxon>
        <taxon>Terriglobia</taxon>
        <taxon>Terriglobales</taxon>
        <taxon>Candidatus Korobacteraceae</taxon>
        <taxon>Candidatus Korobacter</taxon>
    </lineage>
</organism>
<dbReference type="Proteomes" id="UP000779809">
    <property type="component" value="Unassembled WGS sequence"/>
</dbReference>
<feature type="domain" description="TonB C-terminal" evidence="1">
    <location>
        <begin position="122"/>
        <end position="194"/>
    </location>
</feature>
<dbReference type="AlphaFoldDB" id="A0A932EQT4"/>
<comment type="caution">
    <text evidence="2">The sequence shown here is derived from an EMBL/GenBank/DDBJ whole genome shotgun (WGS) entry which is preliminary data.</text>
</comment>